<evidence type="ECO:0000256" key="1">
    <source>
        <dbReference type="ARBA" id="ARBA00004479"/>
    </source>
</evidence>
<evidence type="ECO:0000256" key="7">
    <source>
        <dbReference type="ARBA" id="ARBA00023180"/>
    </source>
</evidence>
<keyword evidence="6 9" id="KW-0472">Membrane</keyword>
<comment type="subcellular location">
    <subcellularLocation>
        <location evidence="1">Membrane</location>
        <topology evidence="1">Single-pass type I membrane protein</topology>
    </subcellularLocation>
</comment>
<feature type="repeat" description="Cys-rich GLG1" evidence="8">
    <location>
        <begin position="239"/>
        <end position="299"/>
    </location>
</feature>
<keyword evidence="4" id="KW-0677">Repeat</keyword>
<evidence type="ECO:0000256" key="8">
    <source>
        <dbReference type="PROSITE-ProRule" id="PRU00622"/>
    </source>
</evidence>
<dbReference type="AlphaFoldDB" id="A0AAV7J687"/>
<evidence type="ECO:0008006" key="12">
    <source>
        <dbReference type="Google" id="ProtNLM"/>
    </source>
</evidence>
<reference evidence="10 11" key="1">
    <citation type="journal article" date="2021" name="J. Hered.">
        <title>A chromosome-level genome assembly of the parasitoid wasp, Cotesia glomerata (Hymenoptera: Braconidae).</title>
        <authorList>
            <person name="Pinto B.J."/>
            <person name="Weis J.J."/>
            <person name="Gamble T."/>
            <person name="Ode P.J."/>
            <person name="Paul R."/>
            <person name="Zaspel J.M."/>
        </authorList>
    </citation>
    <scope>NUCLEOTIDE SEQUENCE [LARGE SCALE GENOMIC DNA]</scope>
    <source>
        <strain evidence="10">CgM1</strain>
    </source>
</reference>
<dbReference type="Pfam" id="PF00839">
    <property type="entry name" value="Cys_rich_FGFR"/>
    <property type="match status" value="15"/>
</dbReference>
<dbReference type="InterPro" id="IPR017873">
    <property type="entry name" value="Cys-rich_GLG1_repeat_euk"/>
</dbReference>
<feature type="repeat" description="Cys-rich GLG1" evidence="8">
    <location>
        <begin position="764"/>
        <end position="824"/>
    </location>
</feature>
<evidence type="ECO:0000313" key="11">
    <source>
        <dbReference type="Proteomes" id="UP000826195"/>
    </source>
</evidence>
<evidence type="ECO:0000256" key="6">
    <source>
        <dbReference type="ARBA" id="ARBA00023136"/>
    </source>
</evidence>
<dbReference type="InterPro" id="IPR039728">
    <property type="entry name" value="GLG1"/>
</dbReference>
<dbReference type="PROSITE" id="PS51289">
    <property type="entry name" value="GLG1_C_RICH"/>
    <property type="match status" value="8"/>
</dbReference>
<dbReference type="EMBL" id="JAHXZJ010000002">
    <property type="protein sequence ID" value="KAH0564667.1"/>
    <property type="molecule type" value="Genomic_DNA"/>
</dbReference>
<keyword evidence="7" id="KW-0325">Glycoprotein</keyword>
<evidence type="ECO:0000256" key="4">
    <source>
        <dbReference type="ARBA" id="ARBA00022737"/>
    </source>
</evidence>
<feature type="transmembrane region" description="Helical" evidence="9">
    <location>
        <begin position="1115"/>
        <end position="1138"/>
    </location>
</feature>
<keyword evidence="5 9" id="KW-1133">Transmembrane helix</keyword>
<feature type="repeat" description="Cys-rich GLG1" evidence="8">
    <location>
        <begin position="366"/>
        <end position="425"/>
    </location>
</feature>
<organism evidence="10 11">
    <name type="scientific">Cotesia glomerata</name>
    <name type="common">Lepidopteran parasitic wasp</name>
    <name type="synonym">Apanteles glomeratus</name>
    <dbReference type="NCBI Taxonomy" id="32391"/>
    <lineage>
        <taxon>Eukaryota</taxon>
        <taxon>Metazoa</taxon>
        <taxon>Ecdysozoa</taxon>
        <taxon>Arthropoda</taxon>
        <taxon>Hexapoda</taxon>
        <taxon>Insecta</taxon>
        <taxon>Pterygota</taxon>
        <taxon>Neoptera</taxon>
        <taxon>Endopterygota</taxon>
        <taxon>Hymenoptera</taxon>
        <taxon>Apocrita</taxon>
        <taxon>Ichneumonoidea</taxon>
        <taxon>Braconidae</taxon>
        <taxon>Microgastrinae</taxon>
        <taxon>Cotesia</taxon>
    </lineage>
</organism>
<accession>A0AAV7J687</accession>
<dbReference type="InterPro" id="IPR016024">
    <property type="entry name" value="ARM-type_fold"/>
</dbReference>
<sequence length="1148" mass="132914">MEYPTISRVRIRFVYLFLIGLILTHNCVLGHDGTIEKRNTEDNLSQMKWFFDDKNLTSSNRVRRSPPGIVPLEPHNFIEDPKCRDDVKRLCGAMDNSNDDLFMLECVQTFKPNEVAAINEDCQHVLWTHIVNLTKNENIQRLTRKACGESIDELQCPADKEPGSYLTCLIEKRENVKDQQCSEYIQRLEWIAFSDFRVITPMVNDCQRDIVKFKCGRIQPYREISQGQILACLQTHIDELNSKCKKRILKVSEIQADNVKLDRQLYMACRQDHVRFCSNIRPGSGQVYKCLMQYKFDRAMTKQCHDQLTRRERLISSDYKVSKGLAKACKEDIKNNHCRKYVSDDKEIRLAQILLCLESAFKNGSKIDSDCQREMFDHRKMLMEDYSLSPEIVDGCAKDISEHCNGLKDGGVTIHCLMKHIKTRKKSAQVSPECQRAVESLIKETDAGEDWRVDPVLREACQPVVDSSCRDVTGGNARVIYCLMDKLGTDRMLADCESALIQIQYFVARDYKLDPQLYKACKPDAVQLCNAKTAWTDDGNQMDPERGPLILPCLYRYAHNYNYNINTNSVQNKNDLSLRFECLEEIRRVMRQRAISVDLQPEIEQGCFNELATYCNDKTGRGEEVLCLQDNFERLSDKCKSVIGNLTQDQAERVELNPVIMSSCQRVMEKYCEDVFKYGKDEGDMMECLVDHKNDLDHFEYKCKAAIEHFQLISLQNYHFTYKFMKACKPHVDRWCQKATTKSKVIECLSTIVHEDIVKESQHRILKDCRQQLRAQLYQQRENIRLDVTLQKACAVDILQLCNQVEPGNAQVLECLASKKNKLSELCHKQLFKVRQQDFQDSSSDFLLLNTCRSMMKQYCLEDNDKSKALECLKRWKDEPAFDEKCKNVILKRMIEQNTDYRFNVALQSSCSRDIVSHCQEVLNNQPTDKELEGKVINCLRIKFREGKLNNKCMKQMTVILRQAAINYHLNPLLATLCAQEIETICHADDDDPGKVEECLKLEFNNNNPEMREECRVEVANLIEEAKADIHIDPLLQKACSIDIVKYCSDIPQGNGRHIGCLQTVMTDTKKSLQPDCYKMLSTRIEMFKNAAKLHLPNSIQELYLTVNQSPSRKYFIIISLTMIGFIFIVGLFCGRVTHRTMRMMKNK</sequence>
<feature type="repeat" description="Cys-rich GLG1" evidence="8">
    <location>
        <begin position="634"/>
        <end position="697"/>
    </location>
</feature>
<feature type="repeat" description="Cys-rich GLG1" evidence="8">
    <location>
        <begin position="698"/>
        <end position="757"/>
    </location>
</feature>
<feature type="repeat" description="Cys-rich GLG1" evidence="8">
    <location>
        <begin position="429"/>
        <end position="491"/>
    </location>
</feature>
<evidence type="ECO:0000256" key="2">
    <source>
        <dbReference type="ARBA" id="ARBA00022692"/>
    </source>
</evidence>
<keyword evidence="2 9" id="KW-0812">Transmembrane</keyword>
<dbReference type="InterPro" id="IPR001893">
    <property type="entry name" value="Cys-rich_GLG1_repeat"/>
</dbReference>
<dbReference type="GO" id="GO:0000139">
    <property type="term" value="C:Golgi membrane"/>
    <property type="evidence" value="ECO:0007669"/>
    <property type="project" value="InterPro"/>
</dbReference>
<evidence type="ECO:0000256" key="5">
    <source>
        <dbReference type="ARBA" id="ARBA00022989"/>
    </source>
</evidence>
<keyword evidence="3" id="KW-0732">Signal</keyword>
<evidence type="ECO:0000256" key="9">
    <source>
        <dbReference type="SAM" id="Phobius"/>
    </source>
</evidence>
<proteinExistence type="predicted"/>
<dbReference type="PANTHER" id="PTHR11884:SF1">
    <property type="entry name" value="GOLGI APPARATUS PROTEIN 1"/>
    <property type="match status" value="1"/>
</dbReference>
<feature type="repeat" description="Cys-rich GLG1" evidence="8">
    <location>
        <begin position="1010"/>
        <end position="1070"/>
    </location>
</feature>
<gene>
    <name evidence="10" type="ORF">KQX54_013366</name>
</gene>
<dbReference type="Proteomes" id="UP000826195">
    <property type="component" value="Unassembled WGS sequence"/>
</dbReference>
<comment type="caution">
    <text evidence="10">The sequence shown here is derived from an EMBL/GenBank/DDBJ whole genome shotgun (WGS) entry which is preliminary data.</text>
</comment>
<name>A0AAV7J687_COTGL</name>
<dbReference type="SUPFAM" id="SSF48371">
    <property type="entry name" value="ARM repeat"/>
    <property type="match status" value="1"/>
</dbReference>
<dbReference type="PANTHER" id="PTHR11884">
    <property type="entry name" value="SELECTIN LIGAND RELATED"/>
    <property type="match status" value="1"/>
</dbReference>
<evidence type="ECO:0000256" key="3">
    <source>
        <dbReference type="ARBA" id="ARBA00022729"/>
    </source>
</evidence>
<protein>
    <recommendedName>
        <fullName evidence="12">Golgi apparatus protein 1</fullName>
    </recommendedName>
</protein>
<dbReference type="GO" id="GO:0017134">
    <property type="term" value="F:fibroblast growth factor binding"/>
    <property type="evidence" value="ECO:0007669"/>
    <property type="project" value="TreeGrafter"/>
</dbReference>
<feature type="repeat" description="Cys-rich GLG1" evidence="8">
    <location>
        <begin position="948"/>
        <end position="1008"/>
    </location>
</feature>
<evidence type="ECO:0000313" key="10">
    <source>
        <dbReference type="EMBL" id="KAH0564667.1"/>
    </source>
</evidence>
<keyword evidence="11" id="KW-1185">Reference proteome</keyword>